<accession>A0A8T0TIK3</accession>
<sequence>MALRSLAKGTWGPAACALRCRSGAGMPAAAPSRFLASVRNQVKKHNNGTRKETSDEKALIMKELDKVFEALRQRDKDMEKLQGEVKRVVKIFAVSFVGLSSYSLFWRWKDGEFTQPAVQGTSHE</sequence>
<proteinExistence type="predicted"/>
<evidence type="ECO:0000313" key="1">
    <source>
        <dbReference type="EMBL" id="KAG2608955.1"/>
    </source>
</evidence>
<dbReference type="EMBL" id="CM029043">
    <property type="protein sequence ID" value="KAG2608955.1"/>
    <property type="molecule type" value="Genomic_DNA"/>
</dbReference>
<organism evidence="1 2">
    <name type="scientific">Panicum virgatum</name>
    <name type="common">Blackwell switchgrass</name>
    <dbReference type="NCBI Taxonomy" id="38727"/>
    <lineage>
        <taxon>Eukaryota</taxon>
        <taxon>Viridiplantae</taxon>
        <taxon>Streptophyta</taxon>
        <taxon>Embryophyta</taxon>
        <taxon>Tracheophyta</taxon>
        <taxon>Spermatophyta</taxon>
        <taxon>Magnoliopsida</taxon>
        <taxon>Liliopsida</taxon>
        <taxon>Poales</taxon>
        <taxon>Poaceae</taxon>
        <taxon>PACMAD clade</taxon>
        <taxon>Panicoideae</taxon>
        <taxon>Panicodae</taxon>
        <taxon>Paniceae</taxon>
        <taxon>Panicinae</taxon>
        <taxon>Panicum</taxon>
        <taxon>Panicum sect. Hiantes</taxon>
    </lineage>
</organism>
<gene>
    <name evidence="1" type="ORF">PVAP13_4KG012681</name>
</gene>
<protein>
    <submittedName>
        <fullName evidence="1">Uncharacterized protein</fullName>
    </submittedName>
</protein>
<name>A0A8T0TIK3_PANVG</name>
<reference evidence="1" key="1">
    <citation type="submission" date="2020-05" db="EMBL/GenBank/DDBJ databases">
        <title>WGS assembly of Panicum virgatum.</title>
        <authorList>
            <person name="Lovell J.T."/>
            <person name="Jenkins J."/>
            <person name="Shu S."/>
            <person name="Juenger T.E."/>
            <person name="Schmutz J."/>
        </authorList>
    </citation>
    <scope>NUCLEOTIDE SEQUENCE</scope>
    <source>
        <strain evidence="1">AP13</strain>
    </source>
</reference>
<evidence type="ECO:0000313" key="2">
    <source>
        <dbReference type="Proteomes" id="UP000823388"/>
    </source>
</evidence>
<dbReference type="Proteomes" id="UP000823388">
    <property type="component" value="Chromosome 4K"/>
</dbReference>
<dbReference type="AlphaFoldDB" id="A0A8T0TIK3"/>
<comment type="caution">
    <text evidence="1">The sequence shown here is derived from an EMBL/GenBank/DDBJ whole genome shotgun (WGS) entry which is preliminary data.</text>
</comment>
<keyword evidence="2" id="KW-1185">Reference proteome</keyword>